<dbReference type="EMBL" id="UINC01022264">
    <property type="protein sequence ID" value="SVA91526.1"/>
    <property type="molecule type" value="Genomic_DNA"/>
</dbReference>
<feature type="transmembrane region" description="Helical" evidence="1">
    <location>
        <begin position="61"/>
        <end position="78"/>
    </location>
</feature>
<keyword evidence="1" id="KW-1133">Transmembrane helix</keyword>
<feature type="transmembrane region" description="Helical" evidence="1">
    <location>
        <begin position="26"/>
        <end position="49"/>
    </location>
</feature>
<accession>A0A381ZQK1</accession>
<evidence type="ECO:0000313" key="2">
    <source>
        <dbReference type="EMBL" id="SVA91526.1"/>
    </source>
</evidence>
<feature type="transmembrane region" description="Helical" evidence="1">
    <location>
        <begin position="261"/>
        <end position="280"/>
    </location>
</feature>
<reference evidence="2" key="1">
    <citation type="submission" date="2018-05" db="EMBL/GenBank/DDBJ databases">
        <authorList>
            <person name="Lanie J.A."/>
            <person name="Ng W.-L."/>
            <person name="Kazmierczak K.M."/>
            <person name="Andrzejewski T.M."/>
            <person name="Davidsen T.M."/>
            <person name="Wayne K.J."/>
            <person name="Tettelin H."/>
            <person name="Glass J.I."/>
            <person name="Rusch D."/>
            <person name="Podicherti R."/>
            <person name="Tsui H.-C.T."/>
            <person name="Winkler M.E."/>
        </authorList>
    </citation>
    <scope>NUCLEOTIDE SEQUENCE</scope>
</reference>
<dbReference type="GO" id="GO:0005886">
    <property type="term" value="C:plasma membrane"/>
    <property type="evidence" value="ECO:0007669"/>
    <property type="project" value="TreeGrafter"/>
</dbReference>
<dbReference type="GO" id="GO:0008643">
    <property type="term" value="P:carbohydrate transport"/>
    <property type="evidence" value="ECO:0007669"/>
    <property type="project" value="InterPro"/>
</dbReference>
<feature type="transmembrane region" description="Helical" evidence="1">
    <location>
        <begin position="172"/>
        <end position="191"/>
    </location>
</feature>
<dbReference type="SUPFAM" id="SSF103473">
    <property type="entry name" value="MFS general substrate transporter"/>
    <property type="match status" value="1"/>
</dbReference>
<protein>
    <recommendedName>
        <fullName evidence="3">Major facilitator superfamily (MFS) profile domain-containing protein</fullName>
    </recommendedName>
</protein>
<sequence length="452" mass="50638">AYGVLRNAHYFVLIYYSQVLGLDPGLAGLAVGIGLVFDAITDPLIGYLSDSTRSKLGRRHPWLYGSILPLAASFYFLWHPPDFIDSNILLFTWLVICNVLMRTALTMFAVPAYAIVAELTSDYDERTRLLTLFHVVYSTFNNTMNVLMYAFWLVPTEEYANGIMNPAGYQEAGLVGAIIIVVSLLAFSLGLRRFIPQLRSYRIDAPISPHQFFRQVADVFRTASARIVVLAGVLYYAGVGTYVALWVYIYSYFWEFTSEQISFIVIPMAVAALFLPPAIARWGVRHEKKTMAIIGLLGGMVINVIPISLRLLGFFPENGSTALFWIMLMAGFFETMLLLLFDISWRSMIADLTEQTELKTGRRNEGVISSTIAFTSKCADALGTLIAGTLLTLISFPTETAVGEIPESVITKLGLVYGPMIFLIWMGVILTISRYRISRLQHEKMLERLSKK</sequence>
<dbReference type="InterPro" id="IPR036259">
    <property type="entry name" value="MFS_trans_sf"/>
</dbReference>
<feature type="transmembrane region" description="Helical" evidence="1">
    <location>
        <begin position="90"/>
        <end position="117"/>
    </location>
</feature>
<name>A0A381ZQK1_9ZZZZ</name>
<evidence type="ECO:0000256" key="1">
    <source>
        <dbReference type="SAM" id="Phobius"/>
    </source>
</evidence>
<feature type="transmembrane region" description="Helical" evidence="1">
    <location>
        <begin position="227"/>
        <end position="249"/>
    </location>
</feature>
<dbReference type="PANTHER" id="PTHR11328">
    <property type="entry name" value="MAJOR FACILITATOR SUPERFAMILY DOMAIN-CONTAINING PROTEIN"/>
    <property type="match status" value="1"/>
</dbReference>
<feature type="transmembrane region" description="Helical" evidence="1">
    <location>
        <begin position="129"/>
        <end position="152"/>
    </location>
</feature>
<proteinExistence type="predicted"/>
<evidence type="ECO:0008006" key="3">
    <source>
        <dbReference type="Google" id="ProtNLM"/>
    </source>
</evidence>
<feature type="transmembrane region" description="Helical" evidence="1">
    <location>
        <begin position="378"/>
        <end position="396"/>
    </location>
</feature>
<organism evidence="2">
    <name type="scientific">marine metagenome</name>
    <dbReference type="NCBI Taxonomy" id="408172"/>
    <lineage>
        <taxon>unclassified sequences</taxon>
        <taxon>metagenomes</taxon>
        <taxon>ecological metagenomes</taxon>
    </lineage>
</organism>
<dbReference type="AlphaFoldDB" id="A0A381ZQK1"/>
<feature type="non-terminal residue" evidence="2">
    <location>
        <position position="1"/>
    </location>
</feature>
<feature type="transmembrane region" description="Helical" evidence="1">
    <location>
        <begin position="416"/>
        <end position="435"/>
    </location>
</feature>
<dbReference type="PANTHER" id="PTHR11328:SF24">
    <property type="entry name" value="MAJOR FACILITATOR SUPERFAMILY (MFS) PROFILE DOMAIN-CONTAINING PROTEIN"/>
    <property type="match status" value="1"/>
</dbReference>
<feature type="transmembrane region" description="Helical" evidence="1">
    <location>
        <begin position="322"/>
        <end position="341"/>
    </location>
</feature>
<feature type="transmembrane region" description="Helical" evidence="1">
    <location>
        <begin position="292"/>
        <end position="316"/>
    </location>
</feature>
<gene>
    <name evidence="2" type="ORF">METZ01_LOCUS144380</name>
</gene>
<dbReference type="GO" id="GO:0015293">
    <property type="term" value="F:symporter activity"/>
    <property type="evidence" value="ECO:0007669"/>
    <property type="project" value="InterPro"/>
</dbReference>
<dbReference type="Gene3D" id="1.20.1250.20">
    <property type="entry name" value="MFS general substrate transporter like domains"/>
    <property type="match status" value="1"/>
</dbReference>
<keyword evidence="1" id="KW-0472">Membrane</keyword>
<keyword evidence="1" id="KW-0812">Transmembrane</keyword>
<dbReference type="InterPro" id="IPR039672">
    <property type="entry name" value="MFS_2"/>
</dbReference>
<dbReference type="Pfam" id="PF13347">
    <property type="entry name" value="MFS_2"/>
    <property type="match status" value="1"/>
</dbReference>